<dbReference type="PANTHER" id="PTHR32114:SF2">
    <property type="entry name" value="ABC TRANSPORTER ABCH.3"/>
    <property type="match status" value="1"/>
</dbReference>
<dbReference type="Proteomes" id="UP000253562">
    <property type="component" value="Unassembled WGS sequence"/>
</dbReference>
<comment type="caution">
    <text evidence="2">The sequence shown here is derived from an EMBL/GenBank/DDBJ whole genome shotgun (WGS) entry which is preliminary data.</text>
</comment>
<dbReference type="InterPro" id="IPR027417">
    <property type="entry name" value="P-loop_NTPase"/>
</dbReference>
<evidence type="ECO:0000313" key="2">
    <source>
        <dbReference type="EMBL" id="RCS42305.1"/>
    </source>
</evidence>
<gene>
    <name evidence="2" type="ORF">DTL42_19395</name>
</gene>
<dbReference type="InterPro" id="IPR022205">
    <property type="entry name" value="DUF3732"/>
</dbReference>
<reference evidence="2 3" key="1">
    <citation type="submission" date="2018-07" db="EMBL/GenBank/DDBJ databases">
        <title>Comparative genomes isolates from brazilian mangrove.</title>
        <authorList>
            <person name="De Araujo J.E."/>
            <person name="Taketani R.G."/>
            <person name="Silva M.C.P."/>
            <person name="Lourenco M.V."/>
            <person name="Oliveira V.M."/>
            <person name="Andreote F.D."/>
        </authorList>
    </citation>
    <scope>NUCLEOTIDE SEQUENCE [LARGE SCALE GENOMIC DNA]</scope>
    <source>
        <strain evidence="2 3">HEX PRIS-MGV</strain>
    </source>
</reference>
<dbReference type="RefSeq" id="WP_114371103.1">
    <property type="nucleotide sequence ID" value="NZ_QPEX01000042.1"/>
</dbReference>
<name>A0A368KPT9_9BACT</name>
<dbReference type="Pfam" id="PF12532">
    <property type="entry name" value="DUF3732"/>
    <property type="match status" value="1"/>
</dbReference>
<protein>
    <submittedName>
        <fullName evidence="2">DUF3732 domain-containing protein</fullName>
    </submittedName>
</protein>
<evidence type="ECO:0000256" key="1">
    <source>
        <dbReference type="SAM" id="Coils"/>
    </source>
</evidence>
<sequence length="658" mass="74337">MQIKYIVLYDYQNRRRELEFNVNGVSIVAGDSATGKSSLIEIIDYCMGAGECRVPDGVIRETVEWYALKLISKNNGEMFVARRTPNPGRQTSEAFLIRVGNSVAIPDGSELAPTHNLKSAINAISFFLGMRPNVTESETGDRKGYDITIRHAIKFCLQYQDEIASKRTLFHQQGESFKARSIYDSLPYLLGLQEDDYLDRLARLKQAKKELAYAQRRLDEYKALAATGFDSAAALIVEAKHVGILSGQSPPPSTTEELLKLLDSATKWSPDAINSVIASDDQITESQQKLMQLEQRRHELKSQLLAVENANRLVDSTAIEWNEQSSRLSFIELYGARRADGRKCPLCEQDIAKETEALPKVESVLEQMLETNLQLTNLQLYSPDLTEYQNNLRSSIVDMDAQITGTRQTIRRLQLERDDVTATYDLTVRQAIVAGKILQYLDAMRDRLGEGNSLSSAVVEAEARVKELEDGIRASDIRNQLIRISNELQGTMTRSAIDLSLEFAPHPFRIDFENLTVEVNRNGDALPLYRMGSGKNWLGCHLIAHFALHAYFIANNRTVPRFLVLDQPTQVFYPPDKVDAVNGEIEFIHSESESEDRDIVQRMFNWIFQQTAILNDVGNFQVIITDHAELRTGEFEQAQIDLPRWRPGGNSLIPNAWT</sequence>
<evidence type="ECO:0000313" key="3">
    <source>
        <dbReference type="Proteomes" id="UP000253562"/>
    </source>
</evidence>
<dbReference type="AlphaFoldDB" id="A0A368KPT9"/>
<dbReference type="OrthoDB" id="103556at2"/>
<feature type="coiled-coil region" evidence="1">
    <location>
        <begin position="276"/>
        <end position="310"/>
    </location>
</feature>
<dbReference type="EMBL" id="QPEX01000042">
    <property type="protein sequence ID" value="RCS42305.1"/>
    <property type="molecule type" value="Genomic_DNA"/>
</dbReference>
<dbReference type="PANTHER" id="PTHR32114">
    <property type="entry name" value="ABC TRANSPORTER ABCH.3"/>
    <property type="match status" value="1"/>
</dbReference>
<organism evidence="2 3">
    <name type="scientific">Bremerella cremea</name>
    <dbReference type="NCBI Taxonomy" id="1031537"/>
    <lineage>
        <taxon>Bacteria</taxon>
        <taxon>Pseudomonadati</taxon>
        <taxon>Planctomycetota</taxon>
        <taxon>Planctomycetia</taxon>
        <taxon>Pirellulales</taxon>
        <taxon>Pirellulaceae</taxon>
        <taxon>Bremerella</taxon>
    </lineage>
</organism>
<dbReference type="Gene3D" id="3.40.50.300">
    <property type="entry name" value="P-loop containing nucleotide triphosphate hydrolases"/>
    <property type="match status" value="1"/>
</dbReference>
<keyword evidence="1" id="KW-0175">Coiled coil</keyword>
<accession>A0A368KPT9</accession>
<proteinExistence type="predicted"/>